<gene>
    <name evidence="3" type="ORF">METZ01_LOCUS129243</name>
</gene>
<dbReference type="GO" id="GO:0004065">
    <property type="term" value="F:arylsulfatase activity"/>
    <property type="evidence" value="ECO:0007669"/>
    <property type="project" value="TreeGrafter"/>
</dbReference>
<dbReference type="InterPro" id="IPR017850">
    <property type="entry name" value="Alkaline_phosphatase_core_sf"/>
</dbReference>
<dbReference type="PANTHER" id="PTHR42693">
    <property type="entry name" value="ARYLSULFATASE FAMILY MEMBER"/>
    <property type="match status" value="1"/>
</dbReference>
<dbReference type="SUPFAM" id="SSF53649">
    <property type="entry name" value="Alkaline phosphatase-like"/>
    <property type="match status" value="1"/>
</dbReference>
<dbReference type="AlphaFoldDB" id="A0A381YH91"/>
<feature type="domain" description="Sulfatase N-terminal" evidence="2">
    <location>
        <begin position="2"/>
        <end position="268"/>
    </location>
</feature>
<sequence length="369" mass="42632">MNLLFITMDGARRDRIVKAKNYSKLIEKGLFFPTTITYAPFTIAAMHAVFSGMYGTRTGVDSYWSNINFKKDLCKTLPRYVKDKGYTTYADVINKLVLPPTGFDEFVIHDELNDNLTERHLKLIDKFNNSRKNGENFFLYLHYSNIHTGIMEKVLKKYNNFSEEYFENKDKNEKFYDELFSAADDYLGKIVDHCNEINLFEDTLLVVMSDHGISVGEKLGERAYGVFCYDYTLISTVLFYNKKLPNLKIDQQVRSIDILPTILEILNIPPDSNFMPIQGQSLIPISQGMDEPRIAFSQSGNPLDSNKPPKAPNVYSVRTDEWKYIKNIHDDTEELYFLIDDPGENVNLIDTAQEKADQMRSEMDRILNS</sequence>
<organism evidence="3">
    <name type="scientific">marine metagenome</name>
    <dbReference type="NCBI Taxonomy" id="408172"/>
    <lineage>
        <taxon>unclassified sequences</taxon>
        <taxon>metagenomes</taxon>
        <taxon>ecological metagenomes</taxon>
    </lineage>
</organism>
<dbReference type="Gene3D" id="3.30.1120.10">
    <property type="match status" value="1"/>
</dbReference>
<evidence type="ECO:0000256" key="1">
    <source>
        <dbReference type="ARBA" id="ARBA00008779"/>
    </source>
</evidence>
<dbReference type="EMBL" id="UINC01018231">
    <property type="protein sequence ID" value="SVA76389.1"/>
    <property type="molecule type" value="Genomic_DNA"/>
</dbReference>
<dbReference type="PANTHER" id="PTHR42693:SF33">
    <property type="entry name" value="ARYLSULFATASE"/>
    <property type="match status" value="1"/>
</dbReference>
<dbReference type="InterPro" id="IPR050738">
    <property type="entry name" value="Sulfatase"/>
</dbReference>
<dbReference type="Pfam" id="PF00884">
    <property type="entry name" value="Sulfatase"/>
    <property type="match status" value="1"/>
</dbReference>
<comment type="similarity">
    <text evidence="1">Belongs to the sulfatase family.</text>
</comment>
<dbReference type="InterPro" id="IPR000917">
    <property type="entry name" value="Sulfatase_N"/>
</dbReference>
<evidence type="ECO:0000313" key="3">
    <source>
        <dbReference type="EMBL" id="SVA76389.1"/>
    </source>
</evidence>
<evidence type="ECO:0000259" key="2">
    <source>
        <dbReference type="Pfam" id="PF00884"/>
    </source>
</evidence>
<name>A0A381YH91_9ZZZZ</name>
<dbReference type="Gene3D" id="3.40.720.10">
    <property type="entry name" value="Alkaline Phosphatase, subunit A"/>
    <property type="match status" value="1"/>
</dbReference>
<accession>A0A381YH91</accession>
<reference evidence="3" key="1">
    <citation type="submission" date="2018-05" db="EMBL/GenBank/DDBJ databases">
        <authorList>
            <person name="Lanie J.A."/>
            <person name="Ng W.-L."/>
            <person name="Kazmierczak K.M."/>
            <person name="Andrzejewski T.M."/>
            <person name="Davidsen T.M."/>
            <person name="Wayne K.J."/>
            <person name="Tettelin H."/>
            <person name="Glass J.I."/>
            <person name="Rusch D."/>
            <person name="Podicherti R."/>
            <person name="Tsui H.-C.T."/>
            <person name="Winkler M.E."/>
        </authorList>
    </citation>
    <scope>NUCLEOTIDE SEQUENCE</scope>
</reference>
<protein>
    <recommendedName>
        <fullName evidence="2">Sulfatase N-terminal domain-containing protein</fullName>
    </recommendedName>
</protein>
<proteinExistence type="inferred from homology"/>